<protein>
    <submittedName>
        <fullName evidence="2">Uncharacterized protein</fullName>
    </submittedName>
</protein>
<dbReference type="AlphaFoldDB" id="A0A6G9ZE04"/>
<dbReference type="Proteomes" id="UP000500953">
    <property type="component" value="Chromosome"/>
</dbReference>
<evidence type="ECO:0000313" key="2">
    <source>
        <dbReference type="EMBL" id="QIS23631.1"/>
    </source>
</evidence>
<name>A0A6G9ZE04_9NOCA</name>
<gene>
    <name evidence="2" type="ORF">F6W96_40555</name>
</gene>
<accession>A0A6G9ZE04</accession>
<sequence>MTGLWLVVAAVAAVVVNGTVVLVAPRPGEHPRWAAPVSWRSVMVRLGLLAAVAITLPIRLSTLYRADHHTSEHRSARGRAAQQPVAATVVRLRALDSTVEDR</sequence>
<evidence type="ECO:0000256" key="1">
    <source>
        <dbReference type="SAM" id="Phobius"/>
    </source>
</evidence>
<keyword evidence="1" id="KW-1133">Transmembrane helix</keyword>
<dbReference type="EMBL" id="CP046173">
    <property type="protein sequence ID" value="QIS23631.1"/>
    <property type="molecule type" value="Genomic_DNA"/>
</dbReference>
<proteinExistence type="predicted"/>
<reference evidence="2 3" key="1">
    <citation type="journal article" date="2019" name="ACS Chem. Biol.">
        <title>Identification and Mobilization of a Cryptic Antibiotic Biosynthesis Gene Locus from a Human-Pathogenic Nocardia Isolate.</title>
        <authorList>
            <person name="Herisse M."/>
            <person name="Ishida K."/>
            <person name="Porter J.L."/>
            <person name="Howden B."/>
            <person name="Hertweck C."/>
            <person name="Stinear T.P."/>
            <person name="Pidot S.J."/>
        </authorList>
    </citation>
    <scope>NUCLEOTIDE SEQUENCE [LARGE SCALE GENOMIC DNA]</scope>
    <source>
        <strain evidence="2 3">AUSMDU00012715</strain>
    </source>
</reference>
<organism evidence="2 3">
    <name type="scientific">Nocardia terpenica</name>
    <dbReference type="NCBI Taxonomy" id="455432"/>
    <lineage>
        <taxon>Bacteria</taxon>
        <taxon>Bacillati</taxon>
        <taxon>Actinomycetota</taxon>
        <taxon>Actinomycetes</taxon>
        <taxon>Mycobacteriales</taxon>
        <taxon>Nocardiaceae</taxon>
        <taxon>Nocardia</taxon>
    </lineage>
</organism>
<keyword evidence="1" id="KW-0812">Transmembrane</keyword>
<dbReference type="RefSeq" id="WP_167484371.1">
    <property type="nucleotide sequence ID" value="NZ_CP046173.1"/>
</dbReference>
<keyword evidence="1" id="KW-0472">Membrane</keyword>
<feature type="transmembrane region" description="Helical" evidence="1">
    <location>
        <begin position="42"/>
        <end position="60"/>
    </location>
</feature>
<evidence type="ECO:0000313" key="3">
    <source>
        <dbReference type="Proteomes" id="UP000500953"/>
    </source>
</evidence>